<feature type="transmembrane region" description="Helical" evidence="1">
    <location>
        <begin position="9"/>
        <end position="28"/>
    </location>
</feature>
<feature type="transmembrane region" description="Helical" evidence="1">
    <location>
        <begin position="139"/>
        <end position="157"/>
    </location>
</feature>
<keyword evidence="1" id="KW-0812">Transmembrane</keyword>
<sequence length="312" mass="35203">MNRSYLLDLLRVFAIGLVFVAHIGQYLGSDIGGFFGIKNFYFVSLGGVGVTLFLILSGLLAGLTEANRKTAYSSYLLKKVLRIYPLYWLSVISSFIFFITINSSGKWFPSGFSTDLFGSLTGFYSWLGMWGGPYNPPSWFIALIMALYGLFPLMAWAMKKQPHLSLLILFFISIGSRLYVGENGLAFGEGHFWDGVVEYGYRQFGFMPGRPTDWFPLCRVFEFGLGIYLALTLNKKVWFVLQLPGKKTVAWLSDLSFPLFLVHYPMLFLLEWFEGLGTPLAISAYLIAVTGLAYPLSKLDEKFPRKKLLAKS</sequence>
<evidence type="ECO:0000313" key="4">
    <source>
        <dbReference type="Proteomes" id="UP000610558"/>
    </source>
</evidence>
<dbReference type="PANTHER" id="PTHR23028">
    <property type="entry name" value="ACETYLTRANSFERASE"/>
    <property type="match status" value="1"/>
</dbReference>
<dbReference type="InterPro" id="IPR002656">
    <property type="entry name" value="Acyl_transf_3_dom"/>
</dbReference>
<dbReference type="GO" id="GO:0000271">
    <property type="term" value="P:polysaccharide biosynthetic process"/>
    <property type="evidence" value="ECO:0007669"/>
    <property type="project" value="TreeGrafter"/>
</dbReference>
<dbReference type="PANTHER" id="PTHR23028:SF53">
    <property type="entry name" value="ACYL_TRANSF_3 DOMAIN-CONTAINING PROTEIN"/>
    <property type="match status" value="1"/>
</dbReference>
<feature type="domain" description="Acyltransferase 3" evidence="2">
    <location>
        <begin position="7"/>
        <end position="232"/>
    </location>
</feature>
<proteinExistence type="predicted"/>
<dbReference type="InterPro" id="IPR050879">
    <property type="entry name" value="Acyltransferase_3"/>
</dbReference>
<dbReference type="AlphaFoldDB" id="A0A927GWH4"/>
<protein>
    <submittedName>
        <fullName evidence="3">Acyltransferase</fullName>
    </submittedName>
</protein>
<evidence type="ECO:0000259" key="2">
    <source>
        <dbReference type="Pfam" id="PF01757"/>
    </source>
</evidence>
<accession>A0A927GWH4</accession>
<feature type="transmembrane region" description="Helical" evidence="1">
    <location>
        <begin position="40"/>
        <end position="63"/>
    </location>
</feature>
<gene>
    <name evidence="3" type="ORF">IB286_07960</name>
</gene>
<dbReference type="Proteomes" id="UP000610558">
    <property type="component" value="Unassembled WGS sequence"/>
</dbReference>
<dbReference type="EMBL" id="JACXLD010000003">
    <property type="protein sequence ID" value="MBD2858947.1"/>
    <property type="molecule type" value="Genomic_DNA"/>
</dbReference>
<feature type="transmembrane region" description="Helical" evidence="1">
    <location>
        <begin position="214"/>
        <end position="231"/>
    </location>
</feature>
<comment type="caution">
    <text evidence="3">The sequence shown here is derived from an EMBL/GenBank/DDBJ whole genome shotgun (WGS) entry which is preliminary data.</text>
</comment>
<keyword evidence="1" id="KW-0472">Membrane</keyword>
<evidence type="ECO:0000256" key="1">
    <source>
        <dbReference type="SAM" id="Phobius"/>
    </source>
</evidence>
<feature type="transmembrane region" description="Helical" evidence="1">
    <location>
        <begin position="164"/>
        <end position="180"/>
    </location>
</feature>
<reference evidence="3" key="1">
    <citation type="submission" date="2020-09" db="EMBL/GenBank/DDBJ databases">
        <authorList>
            <person name="Yoon J.-W."/>
        </authorList>
    </citation>
    <scope>NUCLEOTIDE SEQUENCE</scope>
    <source>
        <strain evidence="3">KMU-158</strain>
    </source>
</reference>
<feature type="transmembrane region" description="Helical" evidence="1">
    <location>
        <begin position="276"/>
        <end position="297"/>
    </location>
</feature>
<dbReference type="GO" id="GO:0016020">
    <property type="term" value="C:membrane"/>
    <property type="evidence" value="ECO:0007669"/>
    <property type="project" value="TreeGrafter"/>
</dbReference>
<feature type="transmembrane region" description="Helical" evidence="1">
    <location>
        <begin position="251"/>
        <end position="270"/>
    </location>
</feature>
<organism evidence="3 4">
    <name type="scientific">Spongiibacter pelagi</name>
    <dbReference type="NCBI Taxonomy" id="2760804"/>
    <lineage>
        <taxon>Bacteria</taxon>
        <taxon>Pseudomonadati</taxon>
        <taxon>Pseudomonadota</taxon>
        <taxon>Gammaproteobacteria</taxon>
        <taxon>Cellvibrionales</taxon>
        <taxon>Spongiibacteraceae</taxon>
        <taxon>Spongiibacter</taxon>
    </lineage>
</organism>
<dbReference type="GO" id="GO:0016747">
    <property type="term" value="F:acyltransferase activity, transferring groups other than amino-acyl groups"/>
    <property type="evidence" value="ECO:0007669"/>
    <property type="project" value="InterPro"/>
</dbReference>
<name>A0A927GWH4_9GAMM</name>
<keyword evidence="4" id="KW-1185">Reference proteome</keyword>
<keyword evidence="3" id="KW-0012">Acyltransferase</keyword>
<keyword evidence="1" id="KW-1133">Transmembrane helix</keyword>
<feature type="transmembrane region" description="Helical" evidence="1">
    <location>
        <begin position="84"/>
        <end position="101"/>
    </location>
</feature>
<dbReference type="RefSeq" id="WP_190764262.1">
    <property type="nucleotide sequence ID" value="NZ_JACXLD010000003.1"/>
</dbReference>
<keyword evidence="3" id="KW-0808">Transferase</keyword>
<dbReference type="Pfam" id="PF01757">
    <property type="entry name" value="Acyl_transf_3"/>
    <property type="match status" value="1"/>
</dbReference>
<evidence type="ECO:0000313" key="3">
    <source>
        <dbReference type="EMBL" id="MBD2858947.1"/>
    </source>
</evidence>